<dbReference type="Pfam" id="PF10824">
    <property type="entry name" value="T7SS_ESX_EspC"/>
    <property type="match status" value="1"/>
</dbReference>
<proteinExistence type="predicted"/>
<reference evidence="1 2" key="1">
    <citation type="journal article" date="2019" name="ACS Chem. Biol.">
        <title>Identification and Mobilization of a Cryptic Antibiotic Biosynthesis Gene Locus from a Human-Pathogenic Nocardia Isolate.</title>
        <authorList>
            <person name="Herisse M."/>
            <person name="Ishida K."/>
            <person name="Porter J.L."/>
            <person name="Howden B."/>
            <person name="Hertweck C."/>
            <person name="Stinear T.P."/>
            <person name="Pidot S.J."/>
        </authorList>
    </citation>
    <scope>NUCLEOTIDE SEQUENCE [LARGE SCALE GENOMIC DNA]</scope>
    <source>
        <strain evidence="1 2">AUSMDU00024985</strain>
    </source>
</reference>
<dbReference type="GO" id="GO:0009306">
    <property type="term" value="P:protein secretion"/>
    <property type="evidence" value="ECO:0007669"/>
    <property type="project" value="InterPro"/>
</dbReference>
<dbReference type="InterPro" id="IPR022536">
    <property type="entry name" value="EspC"/>
</dbReference>
<organism evidence="1 2">
    <name type="scientific">Nocardia brasiliensis</name>
    <dbReference type="NCBI Taxonomy" id="37326"/>
    <lineage>
        <taxon>Bacteria</taxon>
        <taxon>Bacillati</taxon>
        <taxon>Actinomycetota</taxon>
        <taxon>Actinomycetes</taxon>
        <taxon>Mycobacteriales</taxon>
        <taxon>Nocardiaceae</taxon>
        <taxon>Nocardia</taxon>
    </lineage>
</organism>
<gene>
    <name evidence="1" type="ORF">F5X71_01975</name>
</gene>
<dbReference type="AlphaFoldDB" id="A0A6G9XK24"/>
<dbReference type="EMBL" id="CP046171">
    <property type="protein sequence ID" value="QIS01248.1"/>
    <property type="molecule type" value="Genomic_DNA"/>
</dbReference>
<accession>A0A6G9XK24</accession>
<name>A0A6G9XK24_NOCBR</name>
<evidence type="ECO:0000313" key="1">
    <source>
        <dbReference type="EMBL" id="QIS01248.1"/>
    </source>
</evidence>
<evidence type="ECO:0000313" key="2">
    <source>
        <dbReference type="Proteomes" id="UP000501705"/>
    </source>
</evidence>
<dbReference type="Proteomes" id="UP000501705">
    <property type="component" value="Chromosome"/>
</dbReference>
<protein>
    <recommendedName>
        <fullName evidence="3">WXG100 family type VII secretion target</fullName>
    </recommendedName>
</protein>
<sequence length="128" mass="14244">MPRTRGRNAANTHPPDVLGWQSMTDNFSVEPDVLDRVSSRLHKLSTDNAQANQYIDGWLDVRGDVGGVFPNVAATIQHIRAELTTNYAELGRITSESADELGNAAQMYRSTDRARAAELDRTYPGERR</sequence>
<evidence type="ECO:0008006" key="3">
    <source>
        <dbReference type="Google" id="ProtNLM"/>
    </source>
</evidence>